<dbReference type="GO" id="GO:0004315">
    <property type="term" value="F:3-oxoacyl-[acyl-carrier-protein] synthase activity"/>
    <property type="evidence" value="ECO:0007669"/>
    <property type="project" value="TreeGrafter"/>
</dbReference>
<dbReference type="Proteomes" id="UP000233256">
    <property type="component" value="Unassembled WGS sequence"/>
</dbReference>
<accession>A0A2N1PU39</accession>
<name>A0A2N1PU39_9BACT</name>
<dbReference type="Pfam" id="PF00109">
    <property type="entry name" value="ketoacyl-synt"/>
    <property type="match status" value="1"/>
</dbReference>
<reference evidence="3 4" key="1">
    <citation type="journal article" date="2017" name="ISME J.">
        <title>Potential for microbial H2 and metal transformations associated with novel bacteria and archaea in deep terrestrial subsurface sediments.</title>
        <authorList>
            <person name="Hernsdorf A.W."/>
            <person name="Amano Y."/>
            <person name="Miyakawa K."/>
            <person name="Ise K."/>
            <person name="Suzuki Y."/>
            <person name="Anantharaman K."/>
            <person name="Probst A."/>
            <person name="Burstein D."/>
            <person name="Thomas B.C."/>
            <person name="Banfield J.F."/>
        </authorList>
    </citation>
    <scope>NUCLEOTIDE SEQUENCE [LARGE SCALE GENOMIC DNA]</scope>
    <source>
        <strain evidence="3">HGW-Wallbacteria-1</strain>
    </source>
</reference>
<dbReference type="PANTHER" id="PTHR11712">
    <property type="entry name" value="POLYKETIDE SYNTHASE-RELATED"/>
    <property type="match status" value="1"/>
</dbReference>
<dbReference type="AlphaFoldDB" id="A0A2N1PU39"/>
<dbReference type="PANTHER" id="PTHR11712:SF336">
    <property type="entry name" value="3-OXOACYL-[ACYL-CARRIER-PROTEIN] SYNTHASE, MITOCHONDRIAL"/>
    <property type="match status" value="1"/>
</dbReference>
<keyword evidence="1" id="KW-0808">Transferase</keyword>
<dbReference type="SUPFAM" id="SSF53901">
    <property type="entry name" value="Thiolase-like"/>
    <property type="match status" value="2"/>
</dbReference>
<dbReference type="EMBL" id="PGXC01000001">
    <property type="protein sequence ID" value="PKK91865.1"/>
    <property type="molecule type" value="Genomic_DNA"/>
</dbReference>
<sequence>MLNEKLHGCSSIRIQHFAEKPIVGGVGIVSPSGLHPDAVVDAVVDNCSVFESPAFSSDHFSDRRVALVRNYEARNYINPPRAARYMSRETQFAVAALGLCIDDFTKRSGAALFSWIDPYDIALFAGTGSSGISLDDIMPMLINSCDPQSGRFDPVRFSSRGLSKLNPLTSFRILPNMPPSVAVIYGGVKGENLIFNPWEGSAMSGFQEAIHALTEGRSRLAISGGSDCKTHSDAFIAFDEYGLFSRGPFVMSEGSAYLAMYLEESELTAIINPYCRVAGMASMTVYGDTISAPMSSEMCEGIMMGALSSARLSSDEIDCVISSEDFGFQDLEEHEALNAIFREAGEGKGSTIDNRLPRIIHPRKVFGNAVASAGHFSLSLGAAVLDSADERAAGMERIMVNSFGFGSEKHCVILEKP</sequence>
<dbReference type="Gene3D" id="3.40.47.10">
    <property type="match status" value="1"/>
</dbReference>
<organism evidence="3 4">
    <name type="scientific">Candidatus Wallbacteria bacterium HGW-Wallbacteria-1</name>
    <dbReference type="NCBI Taxonomy" id="2013854"/>
    <lineage>
        <taxon>Bacteria</taxon>
        <taxon>Candidatus Walliibacteriota</taxon>
    </lineage>
</organism>
<dbReference type="InterPro" id="IPR016039">
    <property type="entry name" value="Thiolase-like"/>
</dbReference>
<dbReference type="InterPro" id="IPR000794">
    <property type="entry name" value="Beta-ketoacyl_synthase"/>
</dbReference>
<protein>
    <recommendedName>
        <fullName evidence="2">Beta-ketoacyl synthase-like N-terminal domain-containing protein</fullName>
    </recommendedName>
</protein>
<dbReference type="GO" id="GO:0006633">
    <property type="term" value="P:fatty acid biosynthetic process"/>
    <property type="evidence" value="ECO:0007669"/>
    <property type="project" value="TreeGrafter"/>
</dbReference>
<dbReference type="GO" id="GO:0005829">
    <property type="term" value="C:cytosol"/>
    <property type="evidence" value="ECO:0007669"/>
    <property type="project" value="TreeGrafter"/>
</dbReference>
<proteinExistence type="predicted"/>
<gene>
    <name evidence="3" type="ORF">CVV64_00100</name>
</gene>
<dbReference type="InterPro" id="IPR014030">
    <property type="entry name" value="Ketoacyl_synth_N"/>
</dbReference>
<evidence type="ECO:0000313" key="4">
    <source>
        <dbReference type="Proteomes" id="UP000233256"/>
    </source>
</evidence>
<feature type="domain" description="Beta-ketoacyl synthase-like N-terminal" evidence="2">
    <location>
        <begin position="162"/>
        <end position="246"/>
    </location>
</feature>
<evidence type="ECO:0000256" key="1">
    <source>
        <dbReference type="ARBA" id="ARBA00022679"/>
    </source>
</evidence>
<evidence type="ECO:0000259" key="2">
    <source>
        <dbReference type="Pfam" id="PF00109"/>
    </source>
</evidence>
<comment type="caution">
    <text evidence="3">The sequence shown here is derived from an EMBL/GenBank/DDBJ whole genome shotgun (WGS) entry which is preliminary data.</text>
</comment>
<evidence type="ECO:0000313" key="3">
    <source>
        <dbReference type="EMBL" id="PKK91865.1"/>
    </source>
</evidence>